<feature type="compositionally biased region" description="Basic and acidic residues" evidence="6">
    <location>
        <begin position="8"/>
        <end position="19"/>
    </location>
</feature>
<protein>
    <recommendedName>
        <fullName evidence="7">BHLH domain-containing protein</fullName>
    </recommendedName>
</protein>
<evidence type="ECO:0000256" key="3">
    <source>
        <dbReference type="ARBA" id="ARBA00023125"/>
    </source>
</evidence>
<keyword evidence="9" id="KW-1185">Reference proteome</keyword>
<feature type="region of interest" description="Disordered" evidence="6">
    <location>
        <begin position="1"/>
        <end position="26"/>
    </location>
</feature>
<evidence type="ECO:0000256" key="2">
    <source>
        <dbReference type="ARBA" id="ARBA00023015"/>
    </source>
</evidence>
<dbReference type="Gene3D" id="4.10.280.10">
    <property type="entry name" value="Helix-loop-helix DNA-binding domain"/>
    <property type="match status" value="1"/>
</dbReference>
<dbReference type="GO" id="GO:0046983">
    <property type="term" value="F:protein dimerization activity"/>
    <property type="evidence" value="ECO:0007669"/>
    <property type="project" value="InterPro"/>
</dbReference>
<dbReference type="Pfam" id="PF00010">
    <property type="entry name" value="HLH"/>
    <property type="match status" value="1"/>
</dbReference>
<name>A0A9P0DE46_9CUCU</name>
<keyword evidence="4" id="KW-0804">Transcription</keyword>
<keyword evidence="5" id="KW-0539">Nucleus</keyword>
<keyword evidence="3" id="KW-0238">DNA-binding</keyword>
<dbReference type="GO" id="GO:1990837">
    <property type="term" value="F:sequence-specific double-stranded DNA binding"/>
    <property type="evidence" value="ECO:0007669"/>
    <property type="project" value="UniProtKB-ARBA"/>
</dbReference>
<evidence type="ECO:0000256" key="1">
    <source>
        <dbReference type="ARBA" id="ARBA00004123"/>
    </source>
</evidence>
<dbReference type="SMART" id="SM00353">
    <property type="entry name" value="HLH"/>
    <property type="match status" value="1"/>
</dbReference>
<dbReference type="SUPFAM" id="SSF47459">
    <property type="entry name" value="HLH, helix-loop-helix DNA-binding domain"/>
    <property type="match status" value="1"/>
</dbReference>
<dbReference type="PROSITE" id="PS50888">
    <property type="entry name" value="BHLH"/>
    <property type="match status" value="1"/>
</dbReference>
<proteinExistence type="predicted"/>
<evidence type="ECO:0000259" key="7">
    <source>
        <dbReference type="PROSITE" id="PS50888"/>
    </source>
</evidence>
<sequence length="139" mass="15900">MQNQSASSDDRKQRKPLMEKKRRARINESLENLKTILMECDPQSVGKKSAKLEKADILEMTVSYLQNIRKKQSNSYYQPSSYSSSYSSQKYYSQNYVTASSKTGSGGQCCYGGNSNNYKNYSNNQKNSGVEKSSIWRPW</sequence>
<dbReference type="GO" id="GO:0005634">
    <property type="term" value="C:nucleus"/>
    <property type="evidence" value="ECO:0007669"/>
    <property type="project" value="UniProtKB-SubCell"/>
</dbReference>
<dbReference type="EMBL" id="OV651821">
    <property type="protein sequence ID" value="CAH1115083.1"/>
    <property type="molecule type" value="Genomic_DNA"/>
</dbReference>
<reference evidence="8" key="1">
    <citation type="submission" date="2022-01" db="EMBL/GenBank/DDBJ databases">
        <authorList>
            <person name="King R."/>
        </authorList>
    </citation>
    <scope>NUCLEOTIDE SEQUENCE</scope>
</reference>
<evidence type="ECO:0000313" key="8">
    <source>
        <dbReference type="EMBL" id="CAH1115083.1"/>
    </source>
</evidence>
<gene>
    <name evidence="8" type="ORF">PSYICH_LOCUS15388</name>
</gene>
<dbReference type="PANTHER" id="PTHR10985">
    <property type="entry name" value="BASIC HELIX-LOOP-HELIX TRANSCRIPTION FACTOR, HES-RELATED"/>
    <property type="match status" value="1"/>
</dbReference>
<keyword evidence="2" id="KW-0805">Transcription regulation</keyword>
<dbReference type="AlphaFoldDB" id="A0A9P0DE46"/>
<dbReference type="InterPro" id="IPR036638">
    <property type="entry name" value="HLH_DNA-bd_sf"/>
</dbReference>
<evidence type="ECO:0000256" key="6">
    <source>
        <dbReference type="SAM" id="MobiDB-lite"/>
    </source>
</evidence>
<dbReference type="OrthoDB" id="6085656at2759"/>
<comment type="subcellular location">
    <subcellularLocation>
        <location evidence="1">Nucleus</location>
    </subcellularLocation>
</comment>
<evidence type="ECO:0000256" key="5">
    <source>
        <dbReference type="ARBA" id="ARBA00023242"/>
    </source>
</evidence>
<feature type="domain" description="BHLH" evidence="7">
    <location>
        <begin position="10"/>
        <end position="68"/>
    </location>
</feature>
<dbReference type="InterPro" id="IPR050370">
    <property type="entry name" value="HES_HEY"/>
</dbReference>
<evidence type="ECO:0000313" key="9">
    <source>
        <dbReference type="Proteomes" id="UP001153636"/>
    </source>
</evidence>
<evidence type="ECO:0000256" key="4">
    <source>
        <dbReference type="ARBA" id="ARBA00023163"/>
    </source>
</evidence>
<dbReference type="InterPro" id="IPR011598">
    <property type="entry name" value="bHLH_dom"/>
</dbReference>
<organism evidence="8 9">
    <name type="scientific">Psylliodes chrysocephalus</name>
    <dbReference type="NCBI Taxonomy" id="3402493"/>
    <lineage>
        <taxon>Eukaryota</taxon>
        <taxon>Metazoa</taxon>
        <taxon>Ecdysozoa</taxon>
        <taxon>Arthropoda</taxon>
        <taxon>Hexapoda</taxon>
        <taxon>Insecta</taxon>
        <taxon>Pterygota</taxon>
        <taxon>Neoptera</taxon>
        <taxon>Endopterygota</taxon>
        <taxon>Coleoptera</taxon>
        <taxon>Polyphaga</taxon>
        <taxon>Cucujiformia</taxon>
        <taxon>Chrysomeloidea</taxon>
        <taxon>Chrysomelidae</taxon>
        <taxon>Galerucinae</taxon>
        <taxon>Alticini</taxon>
        <taxon>Psylliodes</taxon>
    </lineage>
</organism>
<accession>A0A9P0DE46</accession>
<dbReference type="Proteomes" id="UP001153636">
    <property type="component" value="Chromosome 9"/>
</dbReference>
<dbReference type="FunFam" id="4.10.280.10:FF:000009">
    <property type="entry name" value="Transcription factor HES-1"/>
    <property type="match status" value="1"/>
</dbReference>
<dbReference type="CDD" id="cd11410">
    <property type="entry name" value="bHLH_O_HES"/>
    <property type="match status" value="1"/>
</dbReference>